<proteinExistence type="predicted"/>
<dbReference type="InterPro" id="IPR001387">
    <property type="entry name" value="Cro/C1-type_HTH"/>
</dbReference>
<protein>
    <submittedName>
        <fullName evidence="2">Helix-turn-helix transcriptional regulator</fullName>
    </submittedName>
</protein>
<dbReference type="InterPro" id="IPR043917">
    <property type="entry name" value="DUF5753"/>
</dbReference>
<dbReference type="SUPFAM" id="SSF47413">
    <property type="entry name" value="lambda repressor-like DNA-binding domains"/>
    <property type="match status" value="1"/>
</dbReference>
<name>A0ABN1G3P4_9ACTN</name>
<comment type="caution">
    <text evidence="2">The sequence shown here is derived from an EMBL/GenBank/DDBJ whole genome shotgun (WGS) entry which is preliminary data.</text>
</comment>
<evidence type="ECO:0000313" key="2">
    <source>
        <dbReference type="EMBL" id="GAA0603347.1"/>
    </source>
</evidence>
<dbReference type="SMART" id="SM00530">
    <property type="entry name" value="HTH_XRE"/>
    <property type="match status" value="1"/>
</dbReference>
<organism evidence="2 3">
    <name type="scientific">Streptomyces crystallinus</name>
    <dbReference type="NCBI Taxonomy" id="68191"/>
    <lineage>
        <taxon>Bacteria</taxon>
        <taxon>Bacillati</taxon>
        <taxon>Actinomycetota</taxon>
        <taxon>Actinomycetes</taxon>
        <taxon>Kitasatosporales</taxon>
        <taxon>Streptomycetaceae</taxon>
        <taxon>Streptomyces</taxon>
    </lineage>
</organism>
<keyword evidence="3" id="KW-1185">Reference proteome</keyword>
<reference evidence="2 3" key="1">
    <citation type="journal article" date="2019" name="Int. J. Syst. Evol. Microbiol.">
        <title>The Global Catalogue of Microorganisms (GCM) 10K type strain sequencing project: providing services to taxonomists for standard genome sequencing and annotation.</title>
        <authorList>
            <consortium name="The Broad Institute Genomics Platform"/>
            <consortium name="The Broad Institute Genome Sequencing Center for Infectious Disease"/>
            <person name="Wu L."/>
            <person name="Ma J."/>
        </authorList>
    </citation>
    <scope>NUCLEOTIDE SEQUENCE [LARGE SCALE GENOMIC DNA]</scope>
    <source>
        <strain evidence="2 3">JCM 5067</strain>
    </source>
</reference>
<gene>
    <name evidence="2" type="ORF">GCM10010394_36220</name>
</gene>
<dbReference type="InterPro" id="IPR010982">
    <property type="entry name" value="Lambda_DNA-bd_dom_sf"/>
</dbReference>
<accession>A0ABN1G3P4</accession>
<dbReference type="EMBL" id="BAAACA010000019">
    <property type="protein sequence ID" value="GAA0603347.1"/>
    <property type="molecule type" value="Genomic_DNA"/>
</dbReference>
<dbReference type="RefSeq" id="WP_344074718.1">
    <property type="nucleotide sequence ID" value="NZ_BAAACA010000019.1"/>
</dbReference>
<sequence>MADQDPQFAKRRLSRRLRAIREAAGKTQKDVVDELVWSISKVIRMEAGDVGISVTDLRALLQFYEVTDPEQVNELTEMVLASRKQPWWGRYSRTMTSSFSSYLGYESSATIIRNFESSLIPGLLQTREYAQVLISDSEGMQDQWVNLRMERQKRAHGNDKLQMFFILDETALRRVVGSQALMRAQLERLLELNELPHLNILVVPFARGIYPRFRSPYVIFEFADANDDIVAYLENPDGSLILSEKAPMSDQRKPSAYLQDFWIVEGQYAEKISPEFVSEVTAAYR</sequence>
<feature type="domain" description="HTH cro/C1-type" evidence="1">
    <location>
        <begin position="17"/>
        <end position="72"/>
    </location>
</feature>
<evidence type="ECO:0000313" key="3">
    <source>
        <dbReference type="Proteomes" id="UP001500668"/>
    </source>
</evidence>
<dbReference type="Pfam" id="PF19054">
    <property type="entry name" value="DUF5753"/>
    <property type="match status" value="1"/>
</dbReference>
<evidence type="ECO:0000259" key="1">
    <source>
        <dbReference type="PROSITE" id="PS50943"/>
    </source>
</evidence>
<dbReference type="Proteomes" id="UP001500668">
    <property type="component" value="Unassembled WGS sequence"/>
</dbReference>
<dbReference type="Gene3D" id="1.10.260.40">
    <property type="entry name" value="lambda repressor-like DNA-binding domains"/>
    <property type="match status" value="1"/>
</dbReference>
<dbReference type="CDD" id="cd00093">
    <property type="entry name" value="HTH_XRE"/>
    <property type="match status" value="1"/>
</dbReference>
<dbReference type="PROSITE" id="PS50943">
    <property type="entry name" value="HTH_CROC1"/>
    <property type="match status" value="1"/>
</dbReference>
<dbReference type="Pfam" id="PF13560">
    <property type="entry name" value="HTH_31"/>
    <property type="match status" value="1"/>
</dbReference>